<dbReference type="Proteomes" id="UP000283666">
    <property type="component" value="Unassembled WGS sequence"/>
</dbReference>
<evidence type="ECO:0000313" key="8">
    <source>
        <dbReference type="Proteomes" id="UP000283829"/>
    </source>
</evidence>
<evidence type="ECO:0000313" key="2">
    <source>
        <dbReference type="EMBL" id="RGB14786.1"/>
    </source>
</evidence>
<dbReference type="EMBL" id="NWXB01000008">
    <property type="protein sequence ID" value="RQJ67001.1"/>
    <property type="molecule type" value="Genomic_DNA"/>
</dbReference>
<evidence type="ECO:0000313" key="7">
    <source>
        <dbReference type="Proteomes" id="UP000283666"/>
    </source>
</evidence>
<protein>
    <submittedName>
        <fullName evidence="3">Uncharacterized protein</fullName>
    </submittedName>
</protein>
<dbReference type="Proteomes" id="UP000260504">
    <property type="component" value="Unassembled WGS sequence"/>
</dbReference>
<dbReference type="EMBL" id="NVYQ01000140">
    <property type="protein sequence ID" value="RGB14786.1"/>
    <property type="molecule type" value="Genomic_DNA"/>
</dbReference>
<evidence type="ECO:0000313" key="1">
    <source>
        <dbReference type="EMBL" id="PBJ88489.1"/>
    </source>
</evidence>
<name>A0A1B1WXQ5_NEIME</name>
<proteinExistence type="predicted"/>
<comment type="caution">
    <text evidence="3">The sequence shown here is derived from an EMBL/GenBank/DDBJ whole genome shotgun (WGS) entry which is preliminary data.</text>
</comment>
<sequence length="39" mass="4810">MYPPHTSGRRIKLYNSGNIFWEKRIFSKLETQRLKKQEK</sequence>
<dbReference type="AlphaFoldDB" id="A0A1B1WXQ5"/>
<dbReference type="EMBL" id="NTLY01000002">
    <property type="protein sequence ID" value="PBJ88489.1"/>
    <property type="molecule type" value="Genomic_DNA"/>
</dbReference>
<organism evidence="3 8">
    <name type="scientific">Neisseria meningitidis</name>
    <dbReference type="NCBI Taxonomy" id="487"/>
    <lineage>
        <taxon>Bacteria</taxon>
        <taxon>Pseudomonadati</taxon>
        <taxon>Pseudomonadota</taxon>
        <taxon>Betaproteobacteria</taxon>
        <taxon>Neisseriales</taxon>
        <taxon>Neisseriaceae</taxon>
        <taxon>Neisseria</taxon>
    </lineage>
</organism>
<reference evidence="2 6" key="2">
    <citation type="submission" date="2017-08" db="EMBL/GenBank/DDBJ databases">
        <title>Meningococcal Conjunctivitis and Endemic Carriage at a Military Recruit Training Center.</title>
        <authorList>
            <person name="Bobb A.J."/>
            <person name="Galac M.R."/>
            <person name="Snesrud E."/>
            <person name="Clagett C.D."/>
        </authorList>
    </citation>
    <scope>NUCLEOTIDE SEQUENCE [LARGE SCALE GENOMIC DNA]</scope>
    <source>
        <strain evidence="2 6">MRSN431200</strain>
    </source>
</reference>
<evidence type="ECO:0000313" key="5">
    <source>
        <dbReference type="Proteomes" id="UP000217930"/>
    </source>
</evidence>
<gene>
    <name evidence="2" type="ORF">CIJ84_09765</name>
    <name evidence="1" type="ORF">CNQ34_12255</name>
    <name evidence="4" type="ORF">COH52_07680</name>
    <name evidence="3" type="ORF">COI09_05740</name>
</gene>
<reference evidence="7 8" key="3">
    <citation type="submission" date="2017-09" db="EMBL/GenBank/DDBJ databases">
        <title>Phenotypic and genotypic characterization of Colombian isolates of Neisseria meningitidis recovered from invasive disease.</title>
        <authorList>
            <person name="Duarte C."/>
            <person name="Gabastou J.M."/>
            <person name="Moreno J."/>
        </authorList>
    </citation>
    <scope>NUCLEOTIDE SEQUENCE [LARGE SCALE GENOMIC DNA]</scope>
    <source>
        <strain evidence="4 7">INS-Nm1012</strain>
        <strain evidence="3 8">INS-Nm1124</strain>
    </source>
</reference>
<evidence type="ECO:0000313" key="6">
    <source>
        <dbReference type="Proteomes" id="UP000260504"/>
    </source>
</evidence>
<reference evidence="1 5" key="1">
    <citation type="journal article" date="2017" name="Clin. Infect. Dis.">
        <title>Increased Risk for Meningococcal Disease among Men who have Sex with Men in the United States, 2012-2015.</title>
        <authorList>
            <person name="Folaranmi T.A."/>
            <person name="Kretz C.B."/>
            <person name="Kamiya H."/>
            <person name="MacNeil J.R."/>
            <person name="Whaley M.J."/>
            <person name="Blain A."/>
            <person name="Antwi M."/>
            <person name="Dorsinville M."/>
            <person name="Pacilli M."/>
            <person name="Smith S."/>
            <person name="Civen R."/>
            <person name="Ngo V."/>
            <person name="Winter K."/>
            <person name="Harriman K."/>
            <person name="Wang X."/>
            <person name="Bowen V.B."/>
            <person name="Patel M."/>
            <person name="Martin S."/>
            <person name="Misegades L."/>
            <person name="Meyer S.A."/>
        </authorList>
    </citation>
    <scope>NUCLEOTIDE SEQUENCE [LARGE SCALE GENOMIC DNA]</scope>
    <source>
        <strain evidence="1 5">M26503</strain>
    </source>
</reference>
<dbReference type="Proteomes" id="UP000283829">
    <property type="component" value="Unassembled WGS sequence"/>
</dbReference>
<evidence type="ECO:0000313" key="4">
    <source>
        <dbReference type="EMBL" id="RQK77927.1"/>
    </source>
</evidence>
<evidence type="ECO:0000313" key="3">
    <source>
        <dbReference type="EMBL" id="RQJ67001.1"/>
    </source>
</evidence>
<reference evidence="1" key="4">
    <citation type="submission" date="2017-09" db="EMBL/GenBank/DDBJ databases">
        <authorList>
            <person name="Kretz C."/>
            <person name="Retchless A."/>
            <person name="Wang X."/>
        </authorList>
    </citation>
    <scope>NUCLEOTIDE SEQUENCE</scope>
    <source>
        <strain evidence="1">M26503</strain>
    </source>
</reference>
<dbReference type="EMBL" id="NWZY01000019">
    <property type="protein sequence ID" value="RQK77927.1"/>
    <property type="molecule type" value="Genomic_DNA"/>
</dbReference>
<accession>A0A1B1WXQ5</accession>
<dbReference type="Proteomes" id="UP000217930">
    <property type="component" value="Unassembled WGS sequence"/>
</dbReference>